<comment type="caution">
    <text evidence="7">The sequence shown here is derived from an EMBL/GenBank/DDBJ whole genome shotgun (WGS) entry which is preliminary data.</text>
</comment>
<dbReference type="Proteomes" id="UP000298264">
    <property type="component" value="Unassembled WGS sequence"/>
</dbReference>
<dbReference type="InterPro" id="IPR002501">
    <property type="entry name" value="PsdUridine_synth_N"/>
</dbReference>
<comment type="catalytic activity">
    <reaction evidence="1 5">
        <text>uridine(55) in tRNA = pseudouridine(55) in tRNA</text>
        <dbReference type="Rhea" id="RHEA:42532"/>
        <dbReference type="Rhea" id="RHEA-COMP:10101"/>
        <dbReference type="Rhea" id="RHEA-COMP:10102"/>
        <dbReference type="ChEBI" id="CHEBI:65314"/>
        <dbReference type="ChEBI" id="CHEBI:65315"/>
        <dbReference type="EC" id="5.4.99.25"/>
    </reaction>
</comment>
<evidence type="ECO:0000259" key="6">
    <source>
        <dbReference type="Pfam" id="PF01509"/>
    </source>
</evidence>
<feature type="active site" description="Nucleophile" evidence="5">
    <location>
        <position position="43"/>
    </location>
</feature>
<evidence type="ECO:0000256" key="1">
    <source>
        <dbReference type="ARBA" id="ARBA00000385"/>
    </source>
</evidence>
<name>A0A4R9LRU9_9LEPT</name>
<dbReference type="InterPro" id="IPR014780">
    <property type="entry name" value="tRNA_psdUridine_synth_TruB"/>
</dbReference>
<evidence type="ECO:0000256" key="5">
    <source>
        <dbReference type="HAMAP-Rule" id="MF_01080"/>
    </source>
</evidence>
<dbReference type="AlphaFoldDB" id="A0A4R9LRU9"/>
<reference evidence="7" key="1">
    <citation type="journal article" date="2019" name="PLoS Negl. Trop. Dis.">
        <title>Revisiting the worldwide diversity of Leptospira species in the environment.</title>
        <authorList>
            <person name="Vincent A.T."/>
            <person name="Schiettekatte O."/>
            <person name="Bourhy P."/>
            <person name="Veyrier F.J."/>
            <person name="Picardeau M."/>
        </authorList>
    </citation>
    <scope>NUCLEOTIDE SEQUENCE [LARGE SCALE GENOMIC DNA]</scope>
    <source>
        <strain evidence="7">201400974</strain>
    </source>
</reference>
<feature type="domain" description="Pseudouridine synthase II N-terminal" evidence="6">
    <location>
        <begin position="28"/>
        <end position="185"/>
    </location>
</feature>
<protein>
    <recommendedName>
        <fullName evidence="5">tRNA pseudouridine synthase B</fullName>
        <ecNumber evidence="5">5.4.99.25</ecNumber>
    </recommendedName>
    <alternativeName>
        <fullName evidence="5">tRNA pseudouridine(55) synthase</fullName>
        <shortName evidence="5">Psi55 synthase</shortName>
    </alternativeName>
    <alternativeName>
        <fullName evidence="5">tRNA pseudouridylate synthase</fullName>
    </alternativeName>
    <alternativeName>
        <fullName evidence="5">tRNA-uridine isomerase</fullName>
    </alternativeName>
</protein>
<dbReference type="OrthoDB" id="9802309at2"/>
<dbReference type="EMBL" id="RQHV01000021">
    <property type="protein sequence ID" value="TGN13990.1"/>
    <property type="molecule type" value="Genomic_DNA"/>
</dbReference>
<dbReference type="PANTHER" id="PTHR13767">
    <property type="entry name" value="TRNA-PSEUDOURIDINE SYNTHASE"/>
    <property type="match status" value="1"/>
</dbReference>
<dbReference type="Gene3D" id="3.30.2350.10">
    <property type="entry name" value="Pseudouridine synthase"/>
    <property type="match status" value="1"/>
</dbReference>
<dbReference type="HAMAP" id="MF_01080">
    <property type="entry name" value="TruB_bact"/>
    <property type="match status" value="1"/>
</dbReference>
<proteinExistence type="inferred from homology"/>
<evidence type="ECO:0000313" key="8">
    <source>
        <dbReference type="Proteomes" id="UP000298264"/>
    </source>
</evidence>
<comment type="similarity">
    <text evidence="2 5">Belongs to the pseudouridine synthase TruB family. Type 1 subfamily.</text>
</comment>
<dbReference type="NCBIfam" id="TIGR00431">
    <property type="entry name" value="TruB"/>
    <property type="match status" value="1"/>
</dbReference>
<dbReference type="Pfam" id="PF01509">
    <property type="entry name" value="TruB_N"/>
    <property type="match status" value="1"/>
</dbReference>
<evidence type="ECO:0000256" key="2">
    <source>
        <dbReference type="ARBA" id="ARBA00005642"/>
    </source>
</evidence>
<keyword evidence="8" id="KW-1185">Reference proteome</keyword>
<keyword evidence="3 5" id="KW-0819">tRNA processing</keyword>
<dbReference type="GO" id="GO:0160148">
    <property type="term" value="F:tRNA pseudouridine(55) synthase activity"/>
    <property type="evidence" value="ECO:0007669"/>
    <property type="project" value="UniProtKB-EC"/>
</dbReference>
<dbReference type="SUPFAM" id="SSF55120">
    <property type="entry name" value="Pseudouridine synthase"/>
    <property type="match status" value="1"/>
</dbReference>
<dbReference type="RefSeq" id="WP_135762962.1">
    <property type="nucleotide sequence ID" value="NZ_RQHV01000021.1"/>
</dbReference>
<dbReference type="GO" id="GO:0031119">
    <property type="term" value="P:tRNA pseudouridine synthesis"/>
    <property type="evidence" value="ECO:0007669"/>
    <property type="project" value="UniProtKB-UniRule"/>
</dbReference>
<sequence>MALNERSGYLFVNKSDGLTSSDVVVRLKKRLHLDSIGHTGTLDRFAEGLLIIPFGDYTAFSELFLGLDKSYYAEVIVGRRTDSGDPDGNIIEEWPLEKTKSSLASETFSKDAISSELQKITSWTEQTAPLLSALKVDGMRQSDHVRRGRKVKEKTRKIRVHKVWDGEPNERGFSFRVHVSSGTYIRKIVMDLSDLWGVPLQLGRLVRETIGPWGLEGSLPYETIDFEDSRTWQEILPLPYRYLDERESIAVIHGGYIWDKLPKATETGFYLLEERTEQILAWCKYEDKSAHLPYRYRKVFFNPSQKIMFSN</sequence>
<dbReference type="EC" id="5.4.99.25" evidence="5"/>
<dbReference type="PANTHER" id="PTHR13767:SF2">
    <property type="entry name" value="PSEUDOURIDYLATE SYNTHASE TRUB1"/>
    <property type="match status" value="1"/>
</dbReference>
<dbReference type="InterPro" id="IPR020103">
    <property type="entry name" value="PsdUridine_synth_cat_dom_sf"/>
</dbReference>
<comment type="function">
    <text evidence="5">Responsible for synthesis of pseudouridine from uracil-55 in the psi GC loop of transfer RNAs.</text>
</comment>
<gene>
    <name evidence="5 7" type="primary">truB</name>
    <name evidence="7" type="ORF">EHS11_03115</name>
</gene>
<keyword evidence="4 5" id="KW-0413">Isomerase</keyword>
<dbReference type="GO" id="GO:0003723">
    <property type="term" value="F:RNA binding"/>
    <property type="evidence" value="ECO:0007669"/>
    <property type="project" value="InterPro"/>
</dbReference>
<evidence type="ECO:0000256" key="3">
    <source>
        <dbReference type="ARBA" id="ARBA00022694"/>
    </source>
</evidence>
<evidence type="ECO:0000256" key="4">
    <source>
        <dbReference type="ARBA" id="ARBA00023235"/>
    </source>
</evidence>
<organism evidence="7 8">
    <name type="scientific">Leptospira ilyithenensis</name>
    <dbReference type="NCBI Taxonomy" id="2484901"/>
    <lineage>
        <taxon>Bacteria</taxon>
        <taxon>Pseudomonadati</taxon>
        <taxon>Spirochaetota</taxon>
        <taxon>Spirochaetia</taxon>
        <taxon>Leptospirales</taxon>
        <taxon>Leptospiraceae</taxon>
        <taxon>Leptospira</taxon>
    </lineage>
</organism>
<dbReference type="GO" id="GO:1990481">
    <property type="term" value="P:mRNA pseudouridine synthesis"/>
    <property type="evidence" value="ECO:0007669"/>
    <property type="project" value="TreeGrafter"/>
</dbReference>
<accession>A0A4R9LRU9</accession>
<evidence type="ECO:0000313" key="7">
    <source>
        <dbReference type="EMBL" id="TGN13990.1"/>
    </source>
</evidence>